<dbReference type="AlphaFoldDB" id="A0A511ZFW0"/>
<dbReference type="SUPFAM" id="SSF109854">
    <property type="entry name" value="DinB/YfiT-like putative metalloenzymes"/>
    <property type="match status" value="1"/>
</dbReference>
<dbReference type="EMBL" id="BJYM01000003">
    <property type="protein sequence ID" value="GEN86346.1"/>
    <property type="molecule type" value="Genomic_DNA"/>
</dbReference>
<dbReference type="InterPro" id="IPR034660">
    <property type="entry name" value="DinB/YfiT-like"/>
</dbReference>
<dbReference type="RefSeq" id="WP_147209376.1">
    <property type="nucleotide sequence ID" value="NZ_BJYM01000003.1"/>
</dbReference>
<keyword evidence="3" id="KW-1185">Reference proteome</keyword>
<dbReference type="InterPro" id="IPR024775">
    <property type="entry name" value="DinB-like"/>
</dbReference>
<dbReference type="Gene3D" id="1.20.120.450">
    <property type="entry name" value="dinb family like domain"/>
    <property type="match status" value="1"/>
</dbReference>
<dbReference type="Pfam" id="PF12867">
    <property type="entry name" value="DinB_2"/>
    <property type="match status" value="1"/>
</dbReference>
<proteinExistence type="predicted"/>
<feature type="domain" description="DinB-like" evidence="1">
    <location>
        <begin position="25"/>
        <end position="147"/>
    </location>
</feature>
<reference evidence="2 3" key="1">
    <citation type="submission" date="2019-07" db="EMBL/GenBank/DDBJ databases">
        <title>Whole genome shotgun sequence of Oceanobacillus sojae NBRC 105379.</title>
        <authorList>
            <person name="Hosoyama A."/>
            <person name="Uohara A."/>
            <person name="Ohji S."/>
            <person name="Ichikawa N."/>
        </authorList>
    </citation>
    <scope>NUCLEOTIDE SEQUENCE [LARGE SCALE GENOMIC DNA]</scope>
    <source>
        <strain evidence="2 3">NBRC 105379</strain>
    </source>
</reference>
<evidence type="ECO:0000259" key="1">
    <source>
        <dbReference type="Pfam" id="PF12867"/>
    </source>
</evidence>
<sequence length="158" mass="18338">MTHAKSVLLDQLLANANDQSWYLSFEQAVEGVTEKEAFWKPDKDSHCIAEITYHLIYWNRVWQTRYEQSDVQAVKAIEDNADTFQVSSGQSFSDLKNDLLNTILNWQKLINSNQKLDSIVPGFPVEAEWWNLISNAATHNAYHIGQIVYIRKMKKQFT</sequence>
<accession>A0A511ZFW0</accession>
<gene>
    <name evidence="2" type="ORF">OSO01_10850</name>
</gene>
<name>A0A511ZFW0_9BACI</name>
<organism evidence="2 3">
    <name type="scientific">Oceanobacillus sojae</name>
    <dbReference type="NCBI Taxonomy" id="582851"/>
    <lineage>
        <taxon>Bacteria</taxon>
        <taxon>Bacillati</taxon>
        <taxon>Bacillota</taxon>
        <taxon>Bacilli</taxon>
        <taxon>Bacillales</taxon>
        <taxon>Bacillaceae</taxon>
        <taxon>Oceanobacillus</taxon>
    </lineage>
</organism>
<dbReference type="OrthoDB" id="9798830at2"/>
<evidence type="ECO:0000313" key="2">
    <source>
        <dbReference type="EMBL" id="GEN86346.1"/>
    </source>
</evidence>
<protein>
    <recommendedName>
        <fullName evidence="1">DinB-like domain-containing protein</fullName>
    </recommendedName>
</protein>
<dbReference type="Proteomes" id="UP000321558">
    <property type="component" value="Unassembled WGS sequence"/>
</dbReference>
<comment type="caution">
    <text evidence="2">The sequence shown here is derived from an EMBL/GenBank/DDBJ whole genome shotgun (WGS) entry which is preliminary data.</text>
</comment>
<evidence type="ECO:0000313" key="3">
    <source>
        <dbReference type="Proteomes" id="UP000321558"/>
    </source>
</evidence>